<dbReference type="AlphaFoldDB" id="A0A5C2RV49"/>
<feature type="region of interest" description="Disordered" evidence="1">
    <location>
        <begin position="36"/>
        <end position="80"/>
    </location>
</feature>
<reference evidence="2" key="1">
    <citation type="journal article" date="2018" name="Genome Biol. Evol.">
        <title>Genomics and development of Lentinus tigrinus, a white-rot wood-decaying mushroom with dimorphic fruiting bodies.</title>
        <authorList>
            <person name="Wu B."/>
            <person name="Xu Z."/>
            <person name="Knudson A."/>
            <person name="Carlson A."/>
            <person name="Chen N."/>
            <person name="Kovaka S."/>
            <person name="LaButti K."/>
            <person name="Lipzen A."/>
            <person name="Pennachio C."/>
            <person name="Riley R."/>
            <person name="Schakwitz W."/>
            <person name="Umezawa K."/>
            <person name="Ohm R.A."/>
            <person name="Grigoriev I.V."/>
            <person name="Nagy L.G."/>
            <person name="Gibbons J."/>
            <person name="Hibbett D."/>
        </authorList>
    </citation>
    <scope>NUCLEOTIDE SEQUENCE [LARGE SCALE GENOMIC DNA]</scope>
    <source>
        <strain evidence="2">ALCF2SS1-6</strain>
    </source>
</reference>
<dbReference type="Proteomes" id="UP000313359">
    <property type="component" value="Unassembled WGS sequence"/>
</dbReference>
<feature type="compositionally biased region" description="Polar residues" evidence="1">
    <location>
        <begin position="36"/>
        <end position="46"/>
    </location>
</feature>
<feature type="compositionally biased region" description="Low complexity" evidence="1">
    <location>
        <begin position="1"/>
        <end position="14"/>
    </location>
</feature>
<dbReference type="EMBL" id="ML122295">
    <property type="protein sequence ID" value="RPD55472.1"/>
    <property type="molecule type" value="Genomic_DNA"/>
</dbReference>
<gene>
    <name evidence="2" type="ORF">L227DRAFT_305339</name>
</gene>
<accession>A0A5C2RV49</accession>
<feature type="region of interest" description="Disordered" evidence="1">
    <location>
        <begin position="1"/>
        <end position="20"/>
    </location>
</feature>
<organism evidence="2 3">
    <name type="scientific">Lentinus tigrinus ALCF2SS1-6</name>
    <dbReference type="NCBI Taxonomy" id="1328759"/>
    <lineage>
        <taxon>Eukaryota</taxon>
        <taxon>Fungi</taxon>
        <taxon>Dikarya</taxon>
        <taxon>Basidiomycota</taxon>
        <taxon>Agaricomycotina</taxon>
        <taxon>Agaricomycetes</taxon>
        <taxon>Polyporales</taxon>
        <taxon>Polyporaceae</taxon>
        <taxon>Lentinus</taxon>
    </lineage>
</organism>
<proteinExistence type="predicted"/>
<name>A0A5C2RV49_9APHY</name>
<feature type="compositionally biased region" description="Basic and acidic residues" evidence="1">
    <location>
        <begin position="48"/>
        <end position="80"/>
    </location>
</feature>
<evidence type="ECO:0000313" key="3">
    <source>
        <dbReference type="Proteomes" id="UP000313359"/>
    </source>
</evidence>
<sequence>MTSSPVPTEESPPSATLTEFGMARTQDLSVGLAIETQNAELTQSAGRRTKDEGRRSEERSTLSRVEVPPRHRNIDHEDAREPTRLRLVRWAGRPAGGMDPPKRPPQTTRLAAQGFSTVPAQNSSTPSVRSRVPSPTSATKLILMISIHFFAVHRHGADRQRSSEPQPRGSWRCGLRSVDMSKSVRTNGRKLRVKSCRLDVTLRRAASGEGLPSRITMSGPNVIGREAEGRGIPHRDRRTRIESPVVIGLDSRCLQPLPQQQGRTLAASAH</sequence>
<evidence type="ECO:0000313" key="2">
    <source>
        <dbReference type="EMBL" id="RPD55472.1"/>
    </source>
</evidence>
<protein>
    <submittedName>
        <fullName evidence="2">Uncharacterized protein</fullName>
    </submittedName>
</protein>
<keyword evidence="3" id="KW-1185">Reference proteome</keyword>
<evidence type="ECO:0000256" key="1">
    <source>
        <dbReference type="SAM" id="MobiDB-lite"/>
    </source>
</evidence>